<dbReference type="InterPro" id="IPR015940">
    <property type="entry name" value="UBA"/>
</dbReference>
<dbReference type="CDD" id="cd14312">
    <property type="entry name" value="UBA_II_E2_UBC27_like"/>
    <property type="match status" value="1"/>
</dbReference>
<evidence type="ECO:0000256" key="3">
    <source>
        <dbReference type="ARBA" id="ARBA00022786"/>
    </source>
</evidence>
<keyword evidence="4 6" id="KW-0067">ATP-binding</keyword>
<evidence type="ECO:0000313" key="9">
    <source>
        <dbReference type="EMBL" id="KAK9907628.1"/>
    </source>
</evidence>
<feature type="domain" description="UBA" evidence="7">
    <location>
        <begin position="155"/>
        <end position="194"/>
    </location>
</feature>
<evidence type="ECO:0000256" key="2">
    <source>
        <dbReference type="ARBA" id="ARBA00022741"/>
    </source>
</evidence>
<sequence>MVDLGRIQKELKEIARDRTSGVTVQIVGNNLQRLTGFVEGPRDTAYEGGYFVVDIQLDDQYPFVPPKMRFRSKVWHPNVSSANGAICLDILKDQWSPALTLKTALLSLQALLSSPQPDDPQDAVVARQYISDNATFQRTARMWTENFAHRSQAATEDEKVLRLADMGFTKEAASVALQSAHGDENAALELLLTAV</sequence>
<dbReference type="SMART" id="SM00165">
    <property type="entry name" value="UBA"/>
    <property type="match status" value="1"/>
</dbReference>
<dbReference type="InterPro" id="IPR023313">
    <property type="entry name" value="UBQ-conjugating_AS"/>
</dbReference>
<dbReference type="SUPFAM" id="SSF46934">
    <property type="entry name" value="UBA-like"/>
    <property type="match status" value="1"/>
</dbReference>
<dbReference type="PROSITE" id="PS50127">
    <property type="entry name" value="UBC_2"/>
    <property type="match status" value="1"/>
</dbReference>
<dbReference type="PANTHER" id="PTHR24068">
    <property type="entry name" value="UBIQUITIN-CONJUGATING ENZYME E2"/>
    <property type="match status" value="1"/>
</dbReference>
<evidence type="ECO:0000259" key="8">
    <source>
        <dbReference type="PROSITE" id="PS50127"/>
    </source>
</evidence>
<evidence type="ECO:0000256" key="4">
    <source>
        <dbReference type="ARBA" id="ARBA00022840"/>
    </source>
</evidence>
<dbReference type="CDD" id="cd23800">
    <property type="entry name" value="UBCc_UBE2K"/>
    <property type="match status" value="1"/>
</dbReference>
<accession>A0ABR2YLB0</accession>
<dbReference type="InterPro" id="IPR041974">
    <property type="entry name" value="UBC27_UBA"/>
</dbReference>
<name>A0ABR2YLB0_9CHLO</name>
<evidence type="ECO:0000259" key="7">
    <source>
        <dbReference type="PROSITE" id="PS50030"/>
    </source>
</evidence>
<dbReference type="Gene3D" id="3.10.110.10">
    <property type="entry name" value="Ubiquitin Conjugating Enzyme"/>
    <property type="match status" value="1"/>
</dbReference>
<comment type="similarity">
    <text evidence="6">Belongs to the ubiquitin-conjugating enzyme family.</text>
</comment>
<reference evidence="9 10" key="1">
    <citation type="journal article" date="2024" name="Nat. Commun.">
        <title>Phylogenomics reveals the evolutionary origins of lichenization in chlorophyte algae.</title>
        <authorList>
            <person name="Puginier C."/>
            <person name="Libourel C."/>
            <person name="Otte J."/>
            <person name="Skaloud P."/>
            <person name="Haon M."/>
            <person name="Grisel S."/>
            <person name="Petersen M."/>
            <person name="Berrin J.G."/>
            <person name="Delaux P.M."/>
            <person name="Dal Grande F."/>
            <person name="Keller J."/>
        </authorList>
    </citation>
    <scope>NUCLEOTIDE SEQUENCE [LARGE SCALE GENOMIC DNA]</scope>
    <source>
        <strain evidence="9 10">SAG 216-7</strain>
    </source>
</reference>
<evidence type="ECO:0000256" key="1">
    <source>
        <dbReference type="ARBA" id="ARBA00022679"/>
    </source>
</evidence>
<keyword evidence="10" id="KW-1185">Reference proteome</keyword>
<dbReference type="InterPro" id="IPR000608">
    <property type="entry name" value="UBC"/>
</dbReference>
<dbReference type="SMART" id="SM00212">
    <property type="entry name" value="UBCc"/>
    <property type="match status" value="1"/>
</dbReference>
<dbReference type="InterPro" id="IPR009060">
    <property type="entry name" value="UBA-like_sf"/>
</dbReference>
<dbReference type="Proteomes" id="UP001491310">
    <property type="component" value="Unassembled WGS sequence"/>
</dbReference>
<feature type="active site" description="Glycyl thioester intermediate" evidence="5">
    <location>
        <position position="87"/>
    </location>
</feature>
<evidence type="ECO:0000313" key="10">
    <source>
        <dbReference type="Proteomes" id="UP001491310"/>
    </source>
</evidence>
<evidence type="ECO:0000256" key="6">
    <source>
        <dbReference type="RuleBase" id="RU362109"/>
    </source>
</evidence>
<dbReference type="PROSITE" id="PS50030">
    <property type="entry name" value="UBA"/>
    <property type="match status" value="1"/>
</dbReference>
<dbReference type="InterPro" id="IPR016135">
    <property type="entry name" value="UBQ-conjugating_enzyme/RWD"/>
</dbReference>
<proteinExistence type="inferred from homology"/>
<protein>
    <recommendedName>
        <fullName evidence="11">E2 ubiquitin-conjugating enzyme</fullName>
    </recommendedName>
</protein>
<evidence type="ECO:0008006" key="11">
    <source>
        <dbReference type="Google" id="ProtNLM"/>
    </source>
</evidence>
<dbReference type="Pfam" id="PF00179">
    <property type="entry name" value="UQ_con"/>
    <property type="match status" value="1"/>
</dbReference>
<dbReference type="SUPFAM" id="SSF54495">
    <property type="entry name" value="UBC-like"/>
    <property type="match status" value="1"/>
</dbReference>
<comment type="caution">
    <text evidence="9">The sequence shown here is derived from an EMBL/GenBank/DDBJ whole genome shotgun (WGS) entry which is preliminary data.</text>
</comment>
<keyword evidence="2 6" id="KW-0547">Nucleotide-binding</keyword>
<dbReference type="EMBL" id="JALJOT010000009">
    <property type="protein sequence ID" value="KAK9907628.1"/>
    <property type="molecule type" value="Genomic_DNA"/>
</dbReference>
<organism evidence="9 10">
    <name type="scientific">Coccomyxa subellipsoidea</name>
    <dbReference type="NCBI Taxonomy" id="248742"/>
    <lineage>
        <taxon>Eukaryota</taxon>
        <taxon>Viridiplantae</taxon>
        <taxon>Chlorophyta</taxon>
        <taxon>core chlorophytes</taxon>
        <taxon>Trebouxiophyceae</taxon>
        <taxon>Trebouxiophyceae incertae sedis</taxon>
        <taxon>Coccomyxaceae</taxon>
        <taxon>Coccomyxa</taxon>
    </lineage>
</organism>
<dbReference type="PROSITE" id="PS00183">
    <property type="entry name" value="UBC_1"/>
    <property type="match status" value="1"/>
</dbReference>
<gene>
    <name evidence="9" type="ORF">WJX75_007216</name>
</gene>
<dbReference type="Gene3D" id="1.10.8.10">
    <property type="entry name" value="DNA helicase RuvA subunit, C-terminal domain"/>
    <property type="match status" value="1"/>
</dbReference>
<keyword evidence="3 6" id="KW-0833">Ubl conjugation pathway</keyword>
<dbReference type="Pfam" id="PF00627">
    <property type="entry name" value="UBA"/>
    <property type="match status" value="1"/>
</dbReference>
<evidence type="ECO:0000256" key="5">
    <source>
        <dbReference type="PROSITE-ProRule" id="PRU10133"/>
    </source>
</evidence>
<feature type="domain" description="UBC core" evidence="8">
    <location>
        <begin position="2"/>
        <end position="149"/>
    </location>
</feature>
<keyword evidence="1" id="KW-0808">Transferase</keyword>